<dbReference type="AlphaFoldDB" id="A0A6P2I1T5"/>
<protein>
    <submittedName>
        <fullName evidence="1">Uncharacterized protein</fullName>
    </submittedName>
</protein>
<gene>
    <name evidence="1" type="ORF">BLA13014_00874</name>
</gene>
<sequence length="66" mass="7481">MGHAKRNATSQAVLAIRSRVRDAYTKRQVRYLASTRRVQGTDTTWNGVSGSLLSITEQLKYLNKEQ</sequence>
<name>A0A6P2I1T5_9BURK</name>
<proteinExistence type="predicted"/>
<dbReference type="EMBL" id="CABVQC010000004">
    <property type="protein sequence ID" value="VWB24544.1"/>
    <property type="molecule type" value="Genomic_DNA"/>
</dbReference>
<reference evidence="1" key="1">
    <citation type="submission" date="2019-09" db="EMBL/GenBank/DDBJ databases">
        <authorList>
            <person name="Depoorter E."/>
        </authorList>
    </citation>
    <scope>NUCLEOTIDE SEQUENCE [LARGE SCALE GENOMIC DNA]</scope>
    <source>
        <strain evidence="1">LMG 13014</strain>
    </source>
</reference>
<dbReference type="Proteomes" id="UP000494261">
    <property type="component" value="Unassembled WGS sequence"/>
</dbReference>
<organism evidence="1">
    <name type="scientific">Burkholderia aenigmatica</name>
    <dbReference type="NCBI Taxonomy" id="2015348"/>
    <lineage>
        <taxon>Bacteria</taxon>
        <taxon>Pseudomonadati</taxon>
        <taxon>Pseudomonadota</taxon>
        <taxon>Betaproteobacteria</taxon>
        <taxon>Burkholderiales</taxon>
        <taxon>Burkholderiaceae</taxon>
        <taxon>Burkholderia</taxon>
        <taxon>Burkholderia cepacia complex</taxon>
    </lineage>
</organism>
<accession>A0A6P2I1T5</accession>
<evidence type="ECO:0000313" key="1">
    <source>
        <dbReference type="EMBL" id="VWB24544.1"/>
    </source>
</evidence>